<reference evidence="3" key="1">
    <citation type="journal article" date="2012" name="Nat. Genet.">
        <title>Lifestyle transitions in plant pathogenic Colletotrichum fungi deciphered by genome and transcriptome analyses.</title>
        <authorList>
            <person name="O'Connell R.J."/>
            <person name="Thon M.R."/>
            <person name="Hacquard S."/>
            <person name="Amyotte S.G."/>
            <person name="Kleemann J."/>
            <person name="Torres M.F."/>
            <person name="Damm U."/>
            <person name="Buiate E.A."/>
            <person name="Epstein L."/>
            <person name="Alkan N."/>
            <person name="Altmueller J."/>
            <person name="Alvarado-Balderrama L."/>
            <person name="Bauser C.A."/>
            <person name="Becker C."/>
            <person name="Birren B.W."/>
            <person name="Chen Z."/>
            <person name="Choi J."/>
            <person name="Crouch J.A."/>
            <person name="Duvick J.P."/>
            <person name="Farman M.A."/>
            <person name="Gan P."/>
            <person name="Heiman D."/>
            <person name="Henrissat B."/>
            <person name="Howard R.J."/>
            <person name="Kabbage M."/>
            <person name="Koch C."/>
            <person name="Kracher B."/>
            <person name="Kubo Y."/>
            <person name="Law A.D."/>
            <person name="Lebrun M.-H."/>
            <person name="Lee Y.-H."/>
            <person name="Miyara I."/>
            <person name="Moore N."/>
            <person name="Neumann U."/>
            <person name="Nordstroem K."/>
            <person name="Panaccione D.G."/>
            <person name="Panstruga R."/>
            <person name="Place M."/>
            <person name="Proctor R.H."/>
            <person name="Prusky D."/>
            <person name="Rech G."/>
            <person name="Reinhardt R."/>
            <person name="Rollins J.A."/>
            <person name="Rounsley S."/>
            <person name="Schardl C.L."/>
            <person name="Schwartz D.C."/>
            <person name="Shenoy N."/>
            <person name="Shirasu K."/>
            <person name="Sikhakolli U.R."/>
            <person name="Stueber K."/>
            <person name="Sukno S.A."/>
            <person name="Sweigard J.A."/>
            <person name="Takano Y."/>
            <person name="Takahara H."/>
            <person name="Trail F."/>
            <person name="van der Does H.C."/>
            <person name="Voll L.M."/>
            <person name="Will I."/>
            <person name="Young S."/>
            <person name="Zeng Q."/>
            <person name="Zhang J."/>
            <person name="Zhou S."/>
            <person name="Dickman M.B."/>
            <person name="Schulze-Lefert P."/>
            <person name="Ver Loren van Themaat E."/>
            <person name="Ma L.-J."/>
            <person name="Vaillancourt L.J."/>
        </authorList>
    </citation>
    <scope>NUCLEOTIDE SEQUENCE [LARGE SCALE GENOMIC DNA]</scope>
    <source>
        <strain evidence="3">IMI 349063</strain>
    </source>
</reference>
<gene>
    <name evidence="2" type="ORF">CH063_12778</name>
</gene>
<dbReference type="Proteomes" id="UP000007174">
    <property type="component" value="Unassembled WGS sequence"/>
</dbReference>
<dbReference type="AlphaFoldDB" id="H1VRQ4"/>
<evidence type="ECO:0000256" key="1">
    <source>
        <dbReference type="SAM" id="MobiDB-lite"/>
    </source>
</evidence>
<feature type="region of interest" description="Disordered" evidence="1">
    <location>
        <begin position="1"/>
        <end position="49"/>
    </location>
</feature>
<evidence type="ECO:0000313" key="2">
    <source>
        <dbReference type="EMBL" id="CCF42910.1"/>
    </source>
</evidence>
<organism evidence="2 3">
    <name type="scientific">Colletotrichum higginsianum (strain IMI 349063)</name>
    <name type="common">Crucifer anthracnose fungus</name>
    <dbReference type="NCBI Taxonomy" id="759273"/>
    <lineage>
        <taxon>Eukaryota</taxon>
        <taxon>Fungi</taxon>
        <taxon>Dikarya</taxon>
        <taxon>Ascomycota</taxon>
        <taxon>Pezizomycotina</taxon>
        <taxon>Sordariomycetes</taxon>
        <taxon>Hypocreomycetidae</taxon>
        <taxon>Glomerellales</taxon>
        <taxon>Glomerellaceae</taxon>
        <taxon>Colletotrichum</taxon>
        <taxon>Colletotrichum destructivum species complex</taxon>
    </lineage>
</organism>
<sequence length="80" mass="9182">TSPAASFPRPPPTNRHQPTSHHVCVSSARVQRSQGVSEREPGRFGRYPPSMLTLDNQALRYLLLEMVQREVPPKQRHRQQ</sequence>
<dbReference type="EMBL" id="CACQ02005725">
    <property type="protein sequence ID" value="CCF42910.1"/>
    <property type="molecule type" value="Genomic_DNA"/>
</dbReference>
<protein>
    <submittedName>
        <fullName evidence="2">Uncharacterized protein</fullName>
    </submittedName>
</protein>
<evidence type="ECO:0000313" key="3">
    <source>
        <dbReference type="Proteomes" id="UP000007174"/>
    </source>
</evidence>
<accession>H1VRQ4</accession>
<feature type="non-terminal residue" evidence="2">
    <location>
        <position position="80"/>
    </location>
</feature>
<name>H1VRQ4_COLHI</name>
<dbReference type="HOGENOM" id="CLU_2596494_0_0_1"/>
<proteinExistence type="predicted"/>